<name>A0AAF0ZL23_SOLVR</name>
<keyword evidence="2" id="KW-0862">Zinc</keyword>
<dbReference type="InterPro" id="IPR036291">
    <property type="entry name" value="NAD(P)-bd_dom_sf"/>
</dbReference>
<reference evidence="4" key="1">
    <citation type="submission" date="2023-08" db="EMBL/GenBank/DDBJ databases">
        <title>A de novo genome assembly of Solanum verrucosum Schlechtendal, a Mexican diploid species geographically isolated from the other diploid A-genome species in potato relatives.</title>
        <authorList>
            <person name="Hosaka K."/>
        </authorList>
    </citation>
    <scope>NUCLEOTIDE SEQUENCE</scope>
    <source>
        <tissue evidence="4">Young leaves</tissue>
    </source>
</reference>
<protein>
    <recommendedName>
        <fullName evidence="6">Alcohol dehydrogenase</fullName>
    </recommendedName>
</protein>
<dbReference type="AlphaFoldDB" id="A0AAF0ZL23"/>
<proteinExistence type="predicted"/>
<dbReference type="InterPro" id="IPR011032">
    <property type="entry name" value="GroES-like_sf"/>
</dbReference>
<dbReference type="SUPFAM" id="SSF51735">
    <property type="entry name" value="NAD(P)-binding Rossmann-fold domains"/>
    <property type="match status" value="1"/>
</dbReference>
<dbReference type="SUPFAM" id="SSF50129">
    <property type="entry name" value="GroES-like"/>
    <property type="match status" value="1"/>
</dbReference>
<evidence type="ECO:0000256" key="1">
    <source>
        <dbReference type="ARBA" id="ARBA00022723"/>
    </source>
</evidence>
<organism evidence="4 5">
    <name type="scientific">Solanum verrucosum</name>
    <dbReference type="NCBI Taxonomy" id="315347"/>
    <lineage>
        <taxon>Eukaryota</taxon>
        <taxon>Viridiplantae</taxon>
        <taxon>Streptophyta</taxon>
        <taxon>Embryophyta</taxon>
        <taxon>Tracheophyta</taxon>
        <taxon>Spermatophyta</taxon>
        <taxon>Magnoliopsida</taxon>
        <taxon>eudicotyledons</taxon>
        <taxon>Gunneridae</taxon>
        <taxon>Pentapetalae</taxon>
        <taxon>asterids</taxon>
        <taxon>lamiids</taxon>
        <taxon>Solanales</taxon>
        <taxon>Solanaceae</taxon>
        <taxon>Solanoideae</taxon>
        <taxon>Solaneae</taxon>
        <taxon>Solanum</taxon>
    </lineage>
</organism>
<evidence type="ECO:0000313" key="4">
    <source>
        <dbReference type="EMBL" id="WMV40774.1"/>
    </source>
</evidence>
<dbReference type="Gene3D" id="3.40.50.720">
    <property type="entry name" value="NAD(P)-binding Rossmann-like Domain"/>
    <property type="match status" value="1"/>
</dbReference>
<gene>
    <name evidence="4" type="ORF">MTR67_034159</name>
</gene>
<dbReference type="PANTHER" id="PTHR42683">
    <property type="entry name" value="ALDEHYDE REDUCTASE"/>
    <property type="match status" value="1"/>
</dbReference>
<dbReference type="Proteomes" id="UP001234989">
    <property type="component" value="Chromosome 8"/>
</dbReference>
<dbReference type="EMBL" id="CP133619">
    <property type="protein sequence ID" value="WMV40774.1"/>
    <property type="molecule type" value="Genomic_DNA"/>
</dbReference>
<keyword evidence="5" id="KW-1185">Reference proteome</keyword>
<keyword evidence="1" id="KW-0479">Metal-binding</keyword>
<dbReference type="GO" id="GO:0046872">
    <property type="term" value="F:metal ion binding"/>
    <property type="evidence" value="ECO:0007669"/>
    <property type="project" value="UniProtKB-KW"/>
</dbReference>
<evidence type="ECO:0000256" key="2">
    <source>
        <dbReference type="ARBA" id="ARBA00022833"/>
    </source>
</evidence>
<evidence type="ECO:0000256" key="3">
    <source>
        <dbReference type="ARBA" id="ARBA00023002"/>
    </source>
</evidence>
<sequence length="145" mass="16185">MCRTDVHFAKNDWGETIYPLEVRYEITGIIEKVGSKVNNFKIGVVGLGGLGHLAIKFGKTYGHHVTVLSTFPSKEKDAKELLGAHDFVVATNEDEIKRAIAGSLNEVLRFFRSGSLIWVAGSVAFENRGDRLVYKRYLLELEEGL</sequence>
<dbReference type="InterPro" id="IPR047109">
    <property type="entry name" value="CAD-like"/>
</dbReference>
<dbReference type="Gene3D" id="3.90.180.10">
    <property type="entry name" value="Medium-chain alcohol dehydrogenases, catalytic domain"/>
    <property type="match status" value="1"/>
</dbReference>
<dbReference type="GO" id="GO:0016616">
    <property type="term" value="F:oxidoreductase activity, acting on the CH-OH group of donors, NAD or NADP as acceptor"/>
    <property type="evidence" value="ECO:0007669"/>
    <property type="project" value="InterPro"/>
</dbReference>
<accession>A0AAF0ZL23</accession>
<evidence type="ECO:0008006" key="6">
    <source>
        <dbReference type="Google" id="ProtNLM"/>
    </source>
</evidence>
<evidence type="ECO:0000313" key="5">
    <source>
        <dbReference type="Proteomes" id="UP001234989"/>
    </source>
</evidence>
<keyword evidence="3" id="KW-0560">Oxidoreductase</keyword>